<evidence type="ECO:0000313" key="2">
    <source>
        <dbReference type="EMBL" id="EFE66665.2"/>
    </source>
</evidence>
<proteinExistence type="predicted"/>
<keyword evidence="1" id="KW-0812">Transmembrane</keyword>
<keyword evidence="1" id="KW-1133">Transmembrane helix</keyword>
<name>D5ZSW4_STRV1</name>
<accession>D5ZSW4</accession>
<dbReference type="AlphaFoldDB" id="D5ZSW4"/>
<reference evidence="3" key="1">
    <citation type="submission" date="2008-12" db="EMBL/GenBank/DDBJ databases">
        <title>Annotation of Streptomyces ghanaensis ATCC 14672.</title>
        <authorList>
            <consortium name="The Broad Institute Genome Sequencing Platform"/>
            <consortium name="Broad Institute Microbial Sequencing Center"/>
            <person name="Fischbach M."/>
            <person name="Ward D."/>
            <person name="Young S."/>
            <person name="Kodira C.D."/>
            <person name="Zeng Q."/>
            <person name="Koehrsen M."/>
            <person name="Godfrey P."/>
            <person name="Alvarado L."/>
            <person name="Berlin A.M."/>
            <person name="Borenstein D."/>
            <person name="Chen Z."/>
            <person name="Engels R."/>
            <person name="Freedman E."/>
            <person name="Gellesch M."/>
            <person name="Goldberg J."/>
            <person name="Griggs A."/>
            <person name="Gujja S."/>
            <person name="Heiman D.I."/>
            <person name="Hepburn T.A."/>
            <person name="Howarth C."/>
            <person name="Jen D."/>
            <person name="Larson L."/>
            <person name="Lewis B."/>
            <person name="Mehta T."/>
            <person name="Park D."/>
            <person name="Pearson M."/>
            <person name="Roberts A."/>
            <person name="Saif S."/>
            <person name="Shea T.D."/>
            <person name="Shenoy N."/>
            <person name="Sisk P."/>
            <person name="Stolte C."/>
            <person name="Sykes S.N."/>
            <person name="Walk T."/>
            <person name="White J."/>
            <person name="Yandava C."/>
            <person name="Straight P."/>
            <person name="Clardy J."/>
            <person name="Hung D."/>
            <person name="Kolter R."/>
            <person name="Mekalanos J."/>
            <person name="Walker S."/>
            <person name="Walsh C.T."/>
            <person name="Wieland B.L.C."/>
            <person name="Ilzarbe M."/>
            <person name="Galagan J."/>
            <person name="Nusbaum C."/>
            <person name="Birren B."/>
        </authorList>
    </citation>
    <scope>NUCLEOTIDE SEQUENCE [LARGE SCALE GENOMIC DNA]</scope>
    <source>
        <strain evidence="3">ATCC 14672 / DSM 40746 / JCM 4963 / KCTC 9882 / NRRL B-12104 / FH 1290</strain>
    </source>
</reference>
<dbReference type="Proteomes" id="UP000003824">
    <property type="component" value="Unassembled WGS sequence"/>
</dbReference>
<evidence type="ECO:0000313" key="3">
    <source>
        <dbReference type="Proteomes" id="UP000003824"/>
    </source>
</evidence>
<feature type="transmembrane region" description="Helical" evidence="1">
    <location>
        <begin position="6"/>
        <end position="27"/>
    </location>
</feature>
<gene>
    <name evidence="2" type="ORF">SSFG_01914</name>
</gene>
<organism evidence="2 3">
    <name type="scientific">Streptomyces viridosporus (strain ATCC 14672 / DSM 40746 / JCM 4963 / KCTC 9882 / NRRL B-12104 / FH 1290)</name>
    <name type="common">Streptomyces ghanaensis</name>
    <dbReference type="NCBI Taxonomy" id="566461"/>
    <lineage>
        <taxon>Bacteria</taxon>
        <taxon>Bacillati</taxon>
        <taxon>Actinomycetota</taxon>
        <taxon>Actinomycetes</taxon>
        <taxon>Kitasatosporales</taxon>
        <taxon>Streptomycetaceae</taxon>
        <taxon>Streptomyces</taxon>
    </lineage>
</organism>
<dbReference type="EMBL" id="DS999641">
    <property type="protein sequence ID" value="EFE66665.2"/>
    <property type="molecule type" value="Genomic_DNA"/>
</dbReference>
<protein>
    <submittedName>
        <fullName evidence="2">Predicted protein</fullName>
    </submittedName>
</protein>
<keyword evidence="1" id="KW-0472">Membrane</keyword>
<sequence>MLVTSLYVFFLYFFFIFLFLFLYFSLLSYESSSFSMLFISMTSVIGVSFSTAPHHYCKSAVLCYD</sequence>
<evidence type="ECO:0000256" key="1">
    <source>
        <dbReference type="SAM" id="Phobius"/>
    </source>
</evidence>
<feature type="transmembrane region" description="Helical" evidence="1">
    <location>
        <begin position="34"/>
        <end position="52"/>
    </location>
</feature>